<dbReference type="InterPro" id="IPR035198">
    <property type="entry name" value="SU10_MCP"/>
</dbReference>
<dbReference type="EMBL" id="CP155620">
    <property type="protein sequence ID" value="XBJ28480.1"/>
    <property type="molecule type" value="Genomic_DNA"/>
</dbReference>
<dbReference type="Pfam" id="PF17236">
    <property type="entry name" value="SU10_MCP"/>
    <property type="match status" value="1"/>
</dbReference>
<gene>
    <name evidence="1" type="ORF">AAH949_05080</name>
</gene>
<protein>
    <submittedName>
        <fullName evidence="1">DUF5309 family protein</fullName>
    </submittedName>
</protein>
<reference evidence="1" key="1">
    <citation type="submission" date="2024-05" db="EMBL/GenBank/DDBJ databases">
        <title>Campylobacter coli isolated from environmental waters in Slovenia.</title>
        <authorList>
            <person name="Zautner A.E."/>
            <person name="Bunk B."/>
            <person name="Riedel T."/>
            <person name="Sproeer C."/>
        </authorList>
    </citation>
    <scope>NUCLEOTIDE SEQUENCE</scope>
    <source>
        <strain evidence="1">CCS1377</strain>
    </source>
</reference>
<sequence length="349" mass="38352">MALTSSGFTAPMTKNVKLRSSVYETIIQVGPDETPILSKIGTSSVTNPLLHSWLTDTLAKPKQNKNLEITGLTEVTKNTVQKTSNATQIFKTEAMVSDSLLKARQYGGNEMAYQMGKKAKEHKLDIEYALFGLGRDSDTKVSVFKEYVQANESVEGEMAGMFYYIAKDAKSFSDGRRGNILAFDENGDWTGNATELTEDKLNQILQSIWDKGVTAKDVFVGADLKAAINRIATRILGNEKRVTSHITSIETDFGVVNFHLHRMLSKENNLADCLIAGDFSFMKHGLYIPTKISEVPTDKTALAKRIFTQGTLEVRNADAFAIAVGLSSVASKKMVSINETPKENKTSGK</sequence>
<proteinExistence type="predicted"/>
<dbReference type="RefSeq" id="WP_348518110.1">
    <property type="nucleotide sequence ID" value="NZ_CP155620.1"/>
</dbReference>
<dbReference type="AlphaFoldDB" id="A0AAU7E5F3"/>
<accession>A0AAU7E5F3</accession>
<name>A0AAU7E5F3_9BACT</name>
<organism evidence="1">
    <name type="scientific">Campylobacter sp. CCS1377</name>
    <dbReference type="NCBI Taxonomy" id="3158229"/>
    <lineage>
        <taxon>Bacteria</taxon>
        <taxon>Pseudomonadati</taxon>
        <taxon>Campylobacterota</taxon>
        <taxon>Epsilonproteobacteria</taxon>
        <taxon>Campylobacterales</taxon>
        <taxon>Campylobacteraceae</taxon>
        <taxon>Campylobacter</taxon>
    </lineage>
</organism>
<evidence type="ECO:0000313" key="1">
    <source>
        <dbReference type="EMBL" id="XBJ28480.1"/>
    </source>
</evidence>